<feature type="domain" description="SLBB" evidence="17">
    <location>
        <begin position="166"/>
        <end position="245"/>
    </location>
</feature>
<dbReference type="Gene3D" id="3.30.1950.10">
    <property type="entry name" value="wza like domain"/>
    <property type="match status" value="1"/>
</dbReference>
<reference evidence="18" key="1">
    <citation type="submission" date="2020-08" db="EMBL/GenBank/DDBJ databases">
        <title>Genomic Encyclopedia of Type Strains, Phase III (KMG-III): the genomes of soil and plant-associated and newly described type strains.</title>
        <authorList>
            <person name="Whitman W."/>
        </authorList>
    </citation>
    <scope>NUCLEOTIDE SEQUENCE [LARGE SCALE GENOMIC DNA]</scope>
    <source>
        <strain evidence="18">CECT 8628</strain>
    </source>
</reference>
<comment type="subcellular location">
    <subcellularLocation>
        <location evidence="1">Cell outer membrane</location>
        <topology evidence="1">Multi-pass membrane protein</topology>
    </subcellularLocation>
</comment>
<dbReference type="PANTHER" id="PTHR33619">
    <property type="entry name" value="POLYSACCHARIDE EXPORT PROTEIN GFCE-RELATED"/>
    <property type="match status" value="1"/>
</dbReference>
<dbReference type="GO" id="GO:0006811">
    <property type="term" value="P:monoatomic ion transport"/>
    <property type="evidence" value="ECO:0007669"/>
    <property type="project" value="UniProtKB-KW"/>
</dbReference>
<proteinExistence type="inferred from homology"/>
<evidence type="ECO:0000256" key="15">
    <source>
        <dbReference type="SAM" id="Phobius"/>
    </source>
</evidence>
<dbReference type="Pfam" id="PF02563">
    <property type="entry name" value="Poly_export"/>
    <property type="match status" value="1"/>
</dbReference>
<gene>
    <name evidence="18" type="ORF">FHS11_000495</name>
</gene>
<evidence type="ECO:0000256" key="9">
    <source>
        <dbReference type="ARBA" id="ARBA00023065"/>
    </source>
</evidence>
<keyword evidence="6 15" id="KW-0812">Transmembrane</keyword>
<evidence type="ECO:0000256" key="10">
    <source>
        <dbReference type="ARBA" id="ARBA00023114"/>
    </source>
</evidence>
<dbReference type="AlphaFoldDB" id="A0A839S7K0"/>
<keyword evidence="5" id="KW-0762">Sugar transport</keyword>
<evidence type="ECO:0000256" key="6">
    <source>
        <dbReference type="ARBA" id="ARBA00022692"/>
    </source>
</evidence>
<keyword evidence="15" id="KW-1133">Transmembrane helix</keyword>
<dbReference type="InterPro" id="IPR049712">
    <property type="entry name" value="Poly_export"/>
</dbReference>
<keyword evidence="13" id="KW-0998">Cell outer membrane</keyword>
<evidence type="ECO:0000313" key="19">
    <source>
        <dbReference type="Proteomes" id="UP000539265"/>
    </source>
</evidence>
<feature type="domain" description="Polysaccharide export protein N-terminal" evidence="16">
    <location>
        <begin position="58"/>
        <end position="162"/>
    </location>
</feature>
<evidence type="ECO:0000256" key="11">
    <source>
        <dbReference type="ARBA" id="ARBA00023136"/>
    </source>
</evidence>
<evidence type="ECO:0000259" key="16">
    <source>
        <dbReference type="Pfam" id="PF02563"/>
    </source>
</evidence>
<evidence type="ECO:0000256" key="12">
    <source>
        <dbReference type="ARBA" id="ARBA00023139"/>
    </source>
</evidence>
<keyword evidence="14" id="KW-0449">Lipoprotein</keyword>
<comment type="similarity">
    <text evidence="2">Belongs to the BexD/CtrA/VexA family.</text>
</comment>
<evidence type="ECO:0000256" key="1">
    <source>
        <dbReference type="ARBA" id="ARBA00004571"/>
    </source>
</evidence>
<keyword evidence="11 15" id="KW-0472">Membrane</keyword>
<accession>A0A839S7K0</accession>
<keyword evidence="3" id="KW-0813">Transport</keyword>
<evidence type="ECO:0000256" key="3">
    <source>
        <dbReference type="ARBA" id="ARBA00022448"/>
    </source>
</evidence>
<evidence type="ECO:0000256" key="8">
    <source>
        <dbReference type="ARBA" id="ARBA00023047"/>
    </source>
</evidence>
<name>A0A839S7K0_9SPHI</name>
<keyword evidence="4" id="KW-1134">Transmembrane beta strand</keyword>
<protein>
    <submittedName>
        <fullName evidence="18">Polysaccharide export outer membrane protein</fullName>
    </submittedName>
</protein>
<evidence type="ECO:0000256" key="13">
    <source>
        <dbReference type="ARBA" id="ARBA00023237"/>
    </source>
</evidence>
<dbReference type="GO" id="GO:0015288">
    <property type="term" value="F:porin activity"/>
    <property type="evidence" value="ECO:0007669"/>
    <property type="project" value="UniProtKB-KW"/>
</dbReference>
<comment type="caution">
    <text evidence="18">The sequence shown here is derived from an EMBL/GenBank/DDBJ whole genome shotgun (WGS) entry which is preliminary data.</text>
</comment>
<evidence type="ECO:0000313" key="18">
    <source>
        <dbReference type="EMBL" id="MBB3054091.1"/>
    </source>
</evidence>
<dbReference type="PANTHER" id="PTHR33619:SF3">
    <property type="entry name" value="POLYSACCHARIDE EXPORT PROTEIN GFCE-RELATED"/>
    <property type="match status" value="1"/>
</dbReference>
<keyword evidence="8" id="KW-0625">Polysaccharide transport</keyword>
<evidence type="ECO:0000256" key="5">
    <source>
        <dbReference type="ARBA" id="ARBA00022597"/>
    </source>
</evidence>
<dbReference type="InterPro" id="IPR003715">
    <property type="entry name" value="Poly_export_N"/>
</dbReference>
<evidence type="ECO:0000259" key="17">
    <source>
        <dbReference type="Pfam" id="PF22461"/>
    </source>
</evidence>
<evidence type="ECO:0000256" key="14">
    <source>
        <dbReference type="ARBA" id="ARBA00023288"/>
    </source>
</evidence>
<evidence type="ECO:0000256" key="2">
    <source>
        <dbReference type="ARBA" id="ARBA00009450"/>
    </source>
</evidence>
<keyword evidence="12" id="KW-0564">Palmitate</keyword>
<evidence type="ECO:0000256" key="4">
    <source>
        <dbReference type="ARBA" id="ARBA00022452"/>
    </source>
</evidence>
<dbReference type="RefSeq" id="WP_221199386.1">
    <property type="nucleotide sequence ID" value="NZ_JACHWX010000001.1"/>
</dbReference>
<keyword evidence="7" id="KW-0732">Signal</keyword>
<keyword evidence="9" id="KW-0406">Ion transport</keyword>
<organism evidence="18 19">
    <name type="scientific">Mucilaginibacter gotjawali</name>
    <dbReference type="NCBI Taxonomy" id="1550579"/>
    <lineage>
        <taxon>Bacteria</taxon>
        <taxon>Pseudomonadati</taxon>
        <taxon>Bacteroidota</taxon>
        <taxon>Sphingobacteriia</taxon>
        <taxon>Sphingobacteriales</taxon>
        <taxon>Sphingobacteriaceae</taxon>
        <taxon>Mucilaginibacter</taxon>
    </lineage>
</organism>
<dbReference type="InterPro" id="IPR054765">
    <property type="entry name" value="SLBB_dom"/>
</dbReference>
<dbReference type="EMBL" id="JACHWX010000001">
    <property type="protein sequence ID" value="MBB3054091.1"/>
    <property type="molecule type" value="Genomic_DNA"/>
</dbReference>
<dbReference type="Pfam" id="PF22461">
    <property type="entry name" value="SLBB_2"/>
    <property type="match status" value="1"/>
</dbReference>
<evidence type="ECO:0000256" key="7">
    <source>
        <dbReference type="ARBA" id="ARBA00022729"/>
    </source>
</evidence>
<dbReference type="GO" id="GO:0009279">
    <property type="term" value="C:cell outer membrane"/>
    <property type="evidence" value="ECO:0007669"/>
    <property type="project" value="UniProtKB-SubCell"/>
</dbReference>
<keyword evidence="19" id="KW-1185">Reference proteome</keyword>
<feature type="transmembrane region" description="Helical" evidence="15">
    <location>
        <begin position="12"/>
        <end position="31"/>
    </location>
</feature>
<dbReference type="GO" id="GO:0046930">
    <property type="term" value="C:pore complex"/>
    <property type="evidence" value="ECO:0007669"/>
    <property type="project" value="UniProtKB-KW"/>
</dbReference>
<sequence>MIMFYSTKHLKAIYPAILIFTAIAFMMSSCVDQKQIAYFQKGSQDHDTITVAQAFVPKIQTGDILSISVGSLNPMASSFFNPYSTMPVASDNPTGGNTGGGGAPAAISQPAAPGFLVDSAGIIEIPLIGSIKVSGLSTSQLRVILKKRLVTYLKEPTVNVRFLNYKISIMGEVARPSVYVIPNEQITLPEALSMAGDLTIFGKRDNVLVIREHDGKKEFGHVNLNSRELYSSPYYYLHSNDVIYVEPGKGRIAQTDKTYQILPIILSALSFIAIIFSYSHIKL</sequence>
<feature type="transmembrane region" description="Helical" evidence="15">
    <location>
        <begin position="261"/>
        <end position="281"/>
    </location>
</feature>
<keyword evidence="10" id="KW-0626">Porin</keyword>
<dbReference type="Proteomes" id="UP000539265">
    <property type="component" value="Unassembled WGS sequence"/>
</dbReference>
<dbReference type="GO" id="GO:0015159">
    <property type="term" value="F:polysaccharide transmembrane transporter activity"/>
    <property type="evidence" value="ECO:0007669"/>
    <property type="project" value="InterPro"/>
</dbReference>